<organism evidence="2 3">
    <name type="scientific">Candidatus Litorirhabdus singularis</name>
    <dbReference type="NCBI Taxonomy" id="2518993"/>
    <lineage>
        <taxon>Bacteria</taxon>
        <taxon>Pseudomonadati</taxon>
        <taxon>Pseudomonadota</taxon>
        <taxon>Gammaproteobacteria</taxon>
        <taxon>Cellvibrionales</taxon>
        <taxon>Halieaceae</taxon>
        <taxon>Candidatus Litorirhabdus</taxon>
    </lineage>
</organism>
<proteinExistence type="predicted"/>
<dbReference type="EMBL" id="SHNN01000001">
    <property type="protein sequence ID" value="MCX2979272.1"/>
    <property type="molecule type" value="Genomic_DNA"/>
</dbReference>
<keyword evidence="1" id="KW-0732">Signal</keyword>
<evidence type="ECO:0000313" key="3">
    <source>
        <dbReference type="Proteomes" id="UP001143362"/>
    </source>
</evidence>
<keyword evidence="2" id="KW-0413">Isomerase</keyword>
<dbReference type="RefSeq" id="WP_279243273.1">
    <property type="nucleotide sequence ID" value="NZ_SHNN01000001.1"/>
</dbReference>
<gene>
    <name evidence="2" type="ORF">EYC98_00150</name>
</gene>
<accession>A0ABT3TAH1</accession>
<comment type="caution">
    <text evidence="2">The sequence shown here is derived from an EMBL/GenBank/DDBJ whole genome shotgun (WGS) entry which is preliminary data.</text>
</comment>
<evidence type="ECO:0000256" key="1">
    <source>
        <dbReference type="SAM" id="SignalP"/>
    </source>
</evidence>
<dbReference type="Proteomes" id="UP001143362">
    <property type="component" value="Unassembled WGS sequence"/>
</dbReference>
<dbReference type="Pfam" id="PF06934">
    <property type="entry name" value="CTI"/>
    <property type="match status" value="1"/>
</dbReference>
<dbReference type="InterPro" id="IPR010706">
    <property type="entry name" value="Fatty_acid_cis-trans_isomerase"/>
</dbReference>
<protein>
    <submittedName>
        <fullName evidence="2">Peptidylprolyl isomerase</fullName>
    </submittedName>
</protein>
<feature type="chain" id="PRO_5045292378" evidence="1">
    <location>
        <begin position="34"/>
        <end position="758"/>
    </location>
</feature>
<evidence type="ECO:0000313" key="2">
    <source>
        <dbReference type="EMBL" id="MCX2979272.1"/>
    </source>
</evidence>
<sequence>MQTHRPRNSIFLFTRPSLLLCVCAFLWWLPAHAELDYPAHIKPLVEQRCMVCHGCYDAPCQLKLDAFRGLARGAHKDKVYSGTRLRTAAPTRLLVDGQNDEQWRAKGFYPVLDTDDPAAGQMLRLLQLKADHPLPAEGLLPDSFDFGLDRDQQCPKPDQMDRYVAERPLWGMPYGLPGLNSDEQEHLVKWLQEGAPSVAVPAPGSQEQAELARWEAFFNGVTLKQQLMARYMYEHLYIAALHFPGTDIPGYFALVRSSTPPGQPIRLIATRRPYDSPGDKPFWYRLQRQSLSVLTKRHMPYALDPARMQRWRELFIEPDYAVTELPDYDRATVNNPFKAFAALPVQARYRFMLDEAQYTIMGYIKGPVCRGQVALNVIDDHFWVVFVDPDIEDPEQDNAFLTVERDNMRLPVTDKSALTTMVHWRQYARSQRRYLEAKSDYLEALSDKGQFKLDTGLIWDGDGHNENAALTIFRHFDSASVHKGMVGQVPKTAWVISYSLLERIHYLLVAGFDVFGHAGHQLETRLYMDFLRMEGEYNFLILLPEKDRLELRDFWYRDAPEHTKNYVLGRRAWFNRETDVEYATEDPKSELLLRLRSSIPGADAQRYQVDEPAFTPLQNSAGVAFSYMPDIAFVDVLTADSSDRVYTLIRNIGHSNITDPFRENKQRLPEEDYLTVVRGFVGYYPNVFFQVNELELPRFVAAVAGLSSEADFSALMARYGVRRNASYFWHVSDRMHRVYRERQPLEAGLFDLNRYQNR</sequence>
<name>A0ABT3TAH1_9GAMM</name>
<dbReference type="GO" id="GO:0016853">
    <property type="term" value="F:isomerase activity"/>
    <property type="evidence" value="ECO:0007669"/>
    <property type="project" value="UniProtKB-KW"/>
</dbReference>
<feature type="signal peptide" evidence="1">
    <location>
        <begin position="1"/>
        <end position="33"/>
    </location>
</feature>
<reference evidence="2" key="1">
    <citation type="submission" date="2019-02" db="EMBL/GenBank/DDBJ databases">
        <authorList>
            <person name="Li S.-H."/>
        </authorList>
    </citation>
    <scope>NUCLEOTIDE SEQUENCE</scope>
    <source>
        <strain evidence="2">IMCC14734</strain>
    </source>
</reference>
<keyword evidence="3" id="KW-1185">Reference proteome</keyword>